<organism evidence="3 4">
    <name type="scientific">Eubacterium oxidoreducens</name>
    <dbReference type="NCBI Taxonomy" id="1732"/>
    <lineage>
        <taxon>Bacteria</taxon>
        <taxon>Bacillati</taxon>
        <taxon>Bacillota</taxon>
        <taxon>Clostridia</taxon>
        <taxon>Eubacteriales</taxon>
        <taxon>Eubacteriaceae</taxon>
        <taxon>Eubacterium</taxon>
    </lineage>
</organism>
<keyword evidence="2" id="KW-0812">Transmembrane</keyword>
<sequence>MITMLNEEGITFKEIEEEIFKMVCEWGKSFTKDFLEKYDEHLMQTRDVEAYRNKGLRKTTIKTVYGEVNYSRRVYETTREDGLKEYVFLLDIFLMFLYNLWFVG</sequence>
<keyword evidence="4" id="KW-1185">Reference proteome</keyword>
<evidence type="ECO:0000256" key="1">
    <source>
        <dbReference type="ARBA" id="ARBA00006539"/>
    </source>
</evidence>
<protein>
    <submittedName>
        <fullName evidence="3">Uncharacterized protein family (UPF0236)</fullName>
    </submittedName>
</protein>
<accession>A0A1G6CK97</accession>
<dbReference type="InterPro" id="IPR009620">
    <property type="entry name" value="UPF0236"/>
</dbReference>
<keyword evidence="2" id="KW-0472">Membrane</keyword>
<dbReference type="AlphaFoldDB" id="A0A1G6CK97"/>
<feature type="transmembrane region" description="Helical" evidence="2">
    <location>
        <begin position="86"/>
        <end position="103"/>
    </location>
</feature>
<evidence type="ECO:0000313" key="3">
    <source>
        <dbReference type="EMBL" id="SDB33291.1"/>
    </source>
</evidence>
<evidence type="ECO:0000256" key="2">
    <source>
        <dbReference type="SAM" id="Phobius"/>
    </source>
</evidence>
<dbReference type="Proteomes" id="UP000199228">
    <property type="component" value="Unassembled WGS sequence"/>
</dbReference>
<name>A0A1G6CK97_EUBOX</name>
<dbReference type="STRING" id="1732.SAMN02910417_02467"/>
<keyword evidence="2" id="KW-1133">Transmembrane helix</keyword>
<evidence type="ECO:0000313" key="4">
    <source>
        <dbReference type="Proteomes" id="UP000199228"/>
    </source>
</evidence>
<comment type="similarity">
    <text evidence="1">Belongs to the UPF0236 family.</text>
</comment>
<reference evidence="3 4" key="1">
    <citation type="submission" date="2016-10" db="EMBL/GenBank/DDBJ databases">
        <authorList>
            <person name="de Groot N.N."/>
        </authorList>
    </citation>
    <scope>NUCLEOTIDE SEQUENCE [LARGE SCALE GENOMIC DNA]</scope>
    <source>
        <strain evidence="3 4">DSM 3217</strain>
    </source>
</reference>
<dbReference type="EMBL" id="FMXR01000021">
    <property type="protein sequence ID" value="SDB33291.1"/>
    <property type="molecule type" value="Genomic_DNA"/>
</dbReference>
<dbReference type="Pfam" id="PF06782">
    <property type="entry name" value="UPF0236"/>
    <property type="match status" value="1"/>
</dbReference>
<proteinExistence type="inferred from homology"/>
<gene>
    <name evidence="3" type="ORF">SAMN02910417_02467</name>
</gene>